<keyword evidence="2" id="KW-0614">Plasmid</keyword>
<evidence type="ECO:0000313" key="2">
    <source>
        <dbReference type="EMBL" id="ACN92759.1"/>
    </source>
</evidence>
<sequence>MNKKMFIICAVFALIISCKNYTSGEDLKQNLKKQIRGFLDIKKEGLVEGLKNLGAGASSKVKEKLMQADNLQGQLQEQVTQDVNEDSKLKDEIEKEIQELKNKMKKSDGKTPICKYCEYEEEIKEIRDKLEDKEKLEKELKELEESLKKKKEGRKKALEDVKKKFEEFKGQVSTTTGETHGHQVQNQGKIGGQAWAEAKKLGLNGSYSNSTNTNSNNFANEVIGDVLKKIEEELKNVKDKK</sequence>
<dbReference type="PROSITE" id="PS51257">
    <property type="entry name" value="PROKAR_LIPOPROTEIN"/>
    <property type="match status" value="1"/>
</dbReference>
<dbReference type="RefSeq" id="WP_012644055.1">
    <property type="nucleotide sequence ID" value="NC_012229.1"/>
</dbReference>
<reference evidence="2 3" key="1">
    <citation type="journal article" date="2011" name="J. Bacteriol.">
        <title>Whole-genome sequences of thirteen isolates of Borrelia burgdorferi.</title>
        <authorList>
            <person name="Schutzer S.E."/>
            <person name="Fraser-Liggett C.M."/>
            <person name="Casjens S.R."/>
            <person name="Qiu W.G."/>
            <person name="Dunn J.J."/>
            <person name="Mongodin E.F."/>
            <person name="Luft B.J."/>
        </authorList>
    </citation>
    <scope>NUCLEOTIDE SEQUENCE [LARGE SCALE GENOMIC DNA]</scope>
    <source>
        <strain evidence="2 3">118a</strain>
        <plasmid evidence="2 3">118a_lp32-3</plasmid>
    </source>
</reference>
<dbReference type="AlphaFoldDB" id="A0A7U4DIQ9"/>
<dbReference type="Proteomes" id="UP000006208">
    <property type="component" value="Plasmid 118a_lp32-3"/>
</dbReference>
<proteinExistence type="predicted"/>
<protein>
    <submittedName>
        <fullName evidence="2">Uncharacterized protein</fullName>
    </submittedName>
</protein>
<evidence type="ECO:0000313" key="3">
    <source>
        <dbReference type="Proteomes" id="UP000006208"/>
    </source>
</evidence>
<dbReference type="EMBL" id="CP001530">
    <property type="protein sequence ID" value="ACN92759.1"/>
    <property type="molecule type" value="Genomic_DNA"/>
</dbReference>
<evidence type="ECO:0000256" key="1">
    <source>
        <dbReference type="SAM" id="Coils"/>
    </source>
</evidence>
<geneLocation type="plasmid" evidence="2 3">
    <name>118a_lp32-3</name>
</geneLocation>
<name>A0A7U4DIQ9_BORBG</name>
<gene>
    <name evidence="2" type="ORF">BBU118A_S17</name>
</gene>
<keyword evidence="1" id="KW-0175">Coiled coil</keyword>
<organism evidence="2 3">
    <name type="scientific">Borreliella burgdorferi 118a</name>
    <dbReference type="NCBI Taxonomy" id="476210"/>
    <lineage>
        <taxon>Bacteria</taxon>
        <taxon>Pseudomonadati</taxon>
        <taxon>Spirochaetota</taxon>
        <taxon>Spirochaetia</taxon>
        <taxon>Spirochaetales</taxon>
        <taxon>Borreliaceae</taxon>
        <taxon>Borreliella</taxon>
    </lineage>
</organism>
<feature type="coiled-coil region" evidence="1">
    <location>
        <begin position="83"/>
        <end position="160"/>
    </location>
</feature>
<accession>A0A7U4DIQ9</accession>